<feature type="transmembrane region" description="Helical" evidence="8">
    <location>
        <begin position="103"/>
        <end position="127"/>
    </location>
</feature>
<name>A0AAW9RNJ7_9HYPH</name>
<dbReference type="Pfam" id="PF00528">
    <property type="entry name" value="BPD_transp_1"/>
    <property type="match status" value="1"/>
</dbReference>
<dbReference type="PANTHER" id="PTHR43357">
    <property type="entry name" value="INNER MEMBRANE ABC TRANSPORTER PERMEASE PROTEIN YDCV"/>
    <property type="match status" value="1"/>
</dbReference>
<dbReference type="Gene3D" id="1.10.3720.10">
    <property type="entry name" value="MetI-like"/>
    <property type="match status" value="1"/>
</dbReference>
<feature type="transmembrane region" description="Helical" evidence="8">
    <location>
        <begin position="71"/>
        <end position="91"/>
    </location>
</feature>
<keyword evidence="3" id="KW-1003">Cell membrane</keyword>
<keyword evidence="2 8" id="KW-0813">Transport</keyword>
<dbReference type="Proteomes" id="UP001378188">
    <property type="component" value="Unassembled WGS sequence"/>
</dbReference>
<organism evidence="10 11">
    <name type="scientific">Microbaculum marinum</name>
    <dbReference type="NCBI Taxonomy" id="1764581"/>
    <lineage>
        <taxon>Bacteria</taxon>
        <taxon>Pseudomonadati</taxon>
        <taxon>Pseudomonadota</taxon>
        <taxon>Alphaproteobacteria</taxon>
        <taxon>Hyphomicrobiales</taxon>
        <taxon>Tepidamorphaceae</taxon>
        <taxon>Microbaculum</taxon>
    </lineage>
</organism>
<dbReference type="EMBL" id="JAZHOF010000004">
    <property type="protein sequence ID" value="MEJ8571822.1"/>
    <property type="molecule type" value="Genomic_DNA"/>
</dbReference>
<keyword evidence="7 8" id="KW-0472">Membrane</keyword>
<evidence type="ECO:0000256" key="4">
    <source>
        <dbReference type="ARBA" id="ARBA00022519"/>
    </source>
</evidence>
<dbReference type="PANTHER" id="PTHR43357:SF4">
    <property type="entry name" value="INNER MEMBRANE ABC TRANSPORTER PERMEASE PROTEIN YDCV"/>
    <property type="match status" value="1"/>
</dbReference>
<feature type="domain" description="ABC transmembrane type-1" evidence="9">
    <location>
        <begin position="65"/>
        <end position="253"/>
    </location>
</feature>
<comment type="subcellular location">
    <subcellularLocation>
        <location evidence="1">Cell inner membrane</location>
        <topology evidence="1">Multi-pass membrane protein</topology>
    </subcellularLocation>
    <subcellularLocation>
        <location evidence="8">Cell membrane</location>
        <topology evidence="8">Multi-pass membrane protein</topology>
    </subcellularLocation>
</comment>
<dbReference type="CDD" id="cd06261">
    <property type="entry name" value="TM_PBP2"/>
    <property type="match status" value="1"/>
</dbReference>
<dbReference type="PROSITE" id="PS50928">
    <property type="entry name" value="ABC_TM1"/>
    <property type="match status" value="1"/>
</dbReference>
<evidence type="ECO:0000256" key="2">
    <source>
        <dbReference type="ARBA" id="ARBA00022448"/>
    </source>
</evidence>
<comment type="caution">
    <text evidence="10">The sequence shown here is derived from an EMBL/GenBank/DDBJ whole genome shotgun (WGS) entry which is preliminary data.</text>
</comment>
<dbReference type="SUPFAM" id="SSF161098">
    <property type="entry name" value="MetI-like"/>
    <property type="match status" value="1"/>
</dbReference>
<evidence type="ECO:0000256" key="7">
    <source>
        <dbReference type="ARBA" id="ARBA00023136"/>
    </source>
</evidence>
<proteinExistence type="inferred from homology"/>
<keyword evidence="5 8" id="KW-0812">Transmembrane</keyword>
<evidence type="ECO:0000256" key="5">
    <source>
        <dbReference type="ARBA" id="ARBA00022692"/>
    </source>
</evidence>
<keyword evidence="6 8" id="KW-1133">Transmembrane helix</keyword>
<keyword evidence="4" id="KW-0997">Cell inner membrane</keyword>
<dbReference type="InterPro" id="IPR000515">
    <property type="entry name" value="MetI-like"/>
</dbReference>
<evidence type="ECO:0000313" key="11">
    <source>
        <dbReference type="Proteomes" id="UP001378188"/>
    </source>
</evidence>
<evidence type="ECO:0000313" key="10">
    <source>
        <dbReference type="EMBL" id="MEJ8571822.1"/>
    </source>
</evidence>
<evidence type="ECO:0000256" key="1">
    <source>
        <dbReference type="ARBA" id="ARBA00004429"/>
    </source>
</evidence>
<dbReference type="GO" id="GO:0005886">
    <property type="term" value="C:plasma membrane"/>
    <property type="evidence" value="ECO:0007669"/>
    <property type="project" value="UniProtKB-SubCell"/>
</dbReference>
<feature type="transmembrane region" description="Helical" evidence="8">
    <location>
        <begin position="177"/>
        <end position="200"/>
    </location>
</feature>
<evidence type="ECO:0000256" key="8">
    <source>
        <dbReference type="RuleBase" id="RU363032"/>
    </source>
</evidence>
<feature type="transmembrane region" description="Helical" evidence="8">
    <location>
        <begin position="12"/>
        <end position="34"/>
    </location>
</feature>
<protein>
    <submittedName>
        <fullName evidence="10">ABC transporter permease</fullName>
    </submittedName>
</protein>
<dbReference type="InterPro" id="IPR035906">
    <property type="entry name" value="MetI-like_sf"/>
</dbReference>
<evidence type="ECO:0000256" key="6">
    <source>
        <dbReference type="ARBA" id="ARBA00022989"/>
    </source>
</evidence>
<feature type="transmembrane region" description="Helical" evidence="8">
    <location>
        <begin position="235"/>
        <end position="257"/>
    </location>
</feature>
<sequence>MNSSGNGRMILNTYVVAVMVFLLLPIVIIVPLAFSSDASMAFPPSGFSLKWFEAALSRPEFLDAFYLSTRLAVVTTAISLSIGGLAAYALVRFRFRGRALCEALFLSPLIIPTVVIAIALTMILGQMGLLRNFWGLVIAHTIMTLPYAVRVLAASLSEIDRDVEEAALVLGATPARMLFHVLLPLLRPGILAASIFALIISFDEFTVTLFVAGPGYYTLPIEIFNYVEFYSDPTIAAISTLLVALSCVAIAIIERIVGIRNVFK</sequence>
<evidence type="ECO:0000256" key="3">
    <source>
        <dbReference type="ARBA" id="ARBA00022475"/>
    </source>
</evidence>
<keyword evidence="11" id="KW-1185">Reference proteome</keyword>
<reference evidence="10 11" key="1">
    <citation type="submission" date="2024-02" db="EMBL/GenBank/DDBJ databases">
        <title>Genome analysis and characterization of Microbaculum marinisediminis sp. nov., isolated from marine sediment.</title>
        <authorList>
            <person name="Du Z.-J."/>
            <person name="Ye Y.-Q."/>
            <person name="Zhang Z.-R."/>
            <person name="Yuan S.-M."/>
            <person name="Zhang X.-Y."/>
        </authorList>
    </citation>
    <scope>NUCLEOTIDE SEQUENCE [LARGE SCALE GENOMIC DNA]</scope>
    <source>
        <strain evidence="10 11">SDUM1044001</strain>
    </source>
</reference>
<dbReference type="GO" id="GO:0055085">
    <property type="term" value="P:transmembrane transport"/>
    <property type="evidence" value="ECO:0007669"/>
    <property type="project" value="InterPro"/>
</dbReference>
<accession>A0AAW9RNJ7</accession>
<comment type="similarity">
    <text evidence="8">Belongs to the binding-protein-dependent transport system permease family.</text>
</comment>
<dbReference type="AlphaFoldDB" id="A0AAW9RNJ7"/>
<dbReference type="RefSeq" id="WP_340329524.1">
    <property type="nucleotide sequence ID" value="NZ_JAZHOF010000004.1"/>
</dbReference>
<gene>
    <name evidence="10" type="ORF">V3328_10080</name>
</gene>
<feature type="transmembrane region" description="Helical" evidence="8">
    <location>
        <begin position="133"/>
        <end position="156"/>
    </location>
</feature>
<evidence type="ECO:0000259" key="9">
    <source>
        <dbReference type="PROSITE" id="PS50928"/>
    </source>
</evidence>